<accession>A0A8H6WIL1</accession>
<gene>
    <name evidence="4" type="ORF">MIND_00143400</name>
</gene>
<dbReference type="EMBL" id="JACAZF010000001">
    <property type="protein sequence ID" value="KAF7316248.1"/>
    <property type="molecule type" value="Genomic_DNA"/>
</dbReference>
<dbReference type="OrthoDB" id="8830751at2759"/>
<evidence type="ECO:0000256" key="3">
    <source>
        <dbReference type="ARBA" id="ARBA00023134"/>
    </source>
</evidence>
<keyword evidence="5" id="KW-1185">Reference proteome</keyword>
<evidence type="ECO:0000313" key="4">
    <source>
        <dbReference type="EMBL" id="KAF7316248.1"/>
    </source>
</evidence>
<keyword evidence="2" id="KW-0547">Nucleotide-binding</keyword>
<protein>
    <submittedName>
        <fullName evidence="4">RhoGAP domain-containing protein</fullName>
    </submittedName>
</protein>
<dbReference type="GO" id="GO:0003924">
    <property type="term" value="F:GTPase activity"/>
    <property type="evidence" value="ECO:0007669"/>
    <property type="project" value="InterPro"/>
</dbReference>
<dbReference type="PROSITE" id="PS51421">
    <property type="entry name" value="RAS"/>
    <property type="match status" value="1"/>
</dbReference>
<dbReference type="GO" id="GO:0007264">
    <property type="term" value="P:small GTPase-mediated signal transduction"/>
    <property type="evidence" value="ECO:0007669"/>
    <property type="project" value="InterPro"/>
</dbReference>
<dbReference type="PROSITE" id="PS51420">
    <property type="entry name" value="RHO"/>
    <property type="match status" value="1"/>
</dbReference>
<dbReference type="GO" id="GO:0005525">
    <property type="term" value="F:GTP binding"/>
    <property type="evidence" value="ECO:0007669"/>
    <property type="project" value="UniProtKB-KW"/>
</dbReference>
<dbReference type="SMART" id="SM00175">
    <property type="entry name" value="RAB"/>
    <property type="match status" value="1"/>
</dbReference>
<dbReference type="InterPro" id="IPR001806">
    <property type="entry name" value="Small_GTPase"/>
</dbReference>
<proteinExistence type="predicted"/>
<dbReference type="InterPro" id="IPR005225">
    <property type="entry name" value="Small_GTP-bd"/>
</dbReference>
<dbReference type="PANTHER" id="PTHR24072">
    <property type="entry name" value="RHO FAMILY GTPASE"/>
    <property type="match status" value="1"/>
</dbReference>
<reference evidence="4" key="1">
    <citation type="submission" date="2020-05" db="EMBL/GenBank/DDBJ databases">
        <title>Mycena genomes resolve the evolution of fungal bioluminescence.</title>
        <authorList>
            <person name="Tsai I.J."/>
        </authorList>
    </citation>
    <scope>NUCLEOTIDE SEQUENCE</scope>
    <source>
        <strain evidence="4">171206Taipei</strain>
    </source>
</reference>
<evidence type="ECO:0000256" key="2">
    <source>
        <dbReference type="ARBA" id="ARBA00022741"/>
    </source>
</evidence>
<dbReference type="InterPro" id="IPR003578">
    <property type="entry name" value="Small_GTPase_Rho"/>
</dbReference>
<dbReference type="PRINTS" id="PR00449">
    <property type="entry name" value="RASTRNSFRMNG"/>
</dbReference>
<name>A0A8H6WIL1_9AGAR</name>
<dbReference type="SUPFAM" id="SSF52540">
    <property type="entry name" value="P-loop containing nucleoside triphosphate hydrolases"/>
    <property type="match status" value="2"/>
</dbReference>
<keyword evidence="1" id="KW-0488">Methylation</keyword>
<sequence>MEGRFGILAGAHHLRDIPGGWFPSQRLTNSGFFFLLRVVPVFPSFSYGFWYDSSRITYLFQGKSCFVVRLPASCLLSVGTFTNAIHVALFQFCPQAVTDIIRMLFDIPSLAMQSIKTVIVGDNGVGKTALLISFTTGNFPARPNIRVVILDSYAVTFMLNEDPYTHAVYDTLVGTAEYDRLRPLSYPQTDVFLTPRILVALKTDLRENAETVERLARQHKRPISTEQGLRLSQGLGATDYAECSGPTREGVEEVFDKVCVFFLAVEVDRMLGQVVVAAIAWRASKLPIPWPGSRRRCIIFTNLIQATLQSDRNAHFFLDREVPSGVLPFSQLVFDSYAVTVLFGPKRDPYTHAIFDTLGKPEYDRLRPLMYPQTDVFLVCFSVDSETSFQHCRERWFPELEHHNPGIPRVLVALKTDLRDDTDTIEHLARQHKRPISTEQGLRLAQELEAADYAECSGLTREGLDKLMEKVIVVCLTTKLGKLCRFSRQQSRAFKLGRLITHRDPLSAADYDIVSSYNP</sequence>
<dbReference type="SMART" id="SM00174">
    <property type="entry name" value="RHO"/>
    <property type="match status" value="2"/>
</dbReference>
<dbReference type="Proteomes" id="UP000636479">
    <property type="component" value="Unassembled WGS sequence"/>
</dbReference>
<organism evidence="4 5">
    <name type="scientific">Mycena indigotica</name>
    <dbReference type="NCBI Taxonomy" id="2126181"/>
    <lineage>
        <taxon>Eukaryota</taxon>
        <taxon>Fungi</taxon>
        <taxon>Dikarya</taxon>
        <taxon>Basidiomycota</taxon>
        <taxon>Agaricomycotina</taxon>
        <taxon>Agaricomycetes</taxon>
        <taxon>Agaricomycetidae</taxon>
        <taxon>Agaricales</taxon>
        <taxon>Marasmiineae</taxon>
        <taxon>Mycenaceae</taxon>
        <taxon>Mycena</taxon>
    </lineage>
</organism>
<dbReference type="GeneID" id="59340877"/>
<dbReference type="SMART" id="SM00173">
    <property type="entry name" value="RAS"/>
    <property type="match status" value="1"/>
</dbReference>
<evidence type="ECO:0000256" key="1">
    <source>
        <dbReference type="ARBA" id="ARBA00022481"/>
    </source>
</evidence>
<dbReference type="AlphaFoldDB" id="A0A8H6WIL1"/>
<dbReference type="Pfam" id="PF00071">
    <property type="entry name" value="Ras"/>
    <property type="match status" value="2"/>
</dbReference>
<keyword evidence="3" id="KW-0342">GTP-binding</keyword>
<dbReference type="InterPro" id="IPR027417">
    <property type="entry name" value="P-loop_NTPase"/>
</dbReference>
<evidence type="ECO:0000313" key="5">
    <source>
        <dbReference type="Proteomes" id="UP000636479"/>
    </source>
</evidence>
<comment type="caution">
    <text evidence="4">The sequence shown here is derived from an EMBL/GenBank/DDBJ whole genome shotgun (WGS) entry which is preliminary data.</text>
</comment>
<dbReference type="NCBIfam" id="TIGR00231">
    <property type="entry name" value="small_GTP"/>
    <property type="match status" value="1"/>
</dbReference>
<dbReference type="RefSeq" id="XP_037226271.1">
    <property type="nucleotide sequence ID" value="XM_037358361.1"/>
</dbReference>
<dbReference type="Gene3D" id="3.40.50.300">
    <property type="entry name" value="P-loop containing nucleotide triphosphate hydrolases"/>
    <property type="match status" value="3"/>
</dbReference>